<accession>A0A8J5CWI4</accession>
<dbReference type="AlphaFoldDB" id="A0A8J5CWI4"/>
<keyword evidence="2" id="KW-1133">Transmembrane helix</keyword>
<sequence length="511" mass="57145">MNLLQLGRRNAPLHSLGAVCVRRLLVRDHVEQDIRSGISVRSHAWHSSELCGVLISFTAGTADCTLDVKRVSVSTHPRIPTTNIHPRFPTTNIHPRFPTTNIHPRFPTTNIHPRFPTTNIHPRFPTTNIHPRFPTTNIHPRFPTTNIHLRFPTTNIHPRFPTTNIHPRFPTTNIHPRFPTTNIHPCFPTSNIHPRLPTTNIHPRFLTTNIHSRFPTTNNYPRFPTTNTYPRFPTTIIHTRPIVSALTNKFGCRAVCVTGGLIASLAYFLTIFANSVEYLMVFQGVLGGIGFGLVYLPAVVCVGYYFESKRALATGIAVCGSGFGTMVFPPLLNYMISVFSWQGTHLLIAGFILNCCWLGALMRPLEVPRMKKKELLQRLAEEKRAAMESGSLCDNTYLTYTHIDGTTVERKPKYSLVVVIAESQFQFPPEQLVVFPFPCRAGGAEDFRMLSINLTFTESQAFSYSSHLRHQRPALLTTPVIALSGSELVLGAAAMRRPPPVPLATGLKIAS</sequence>
<feature type="transmembrane region" description="Helical" evidence="2">
    <location>
        <begin position="278"/>
        <end position="305"/>
    </location>
</feature>
<keyword evidence="2" id="KW-0812">Transmembrane</keyword>
<keyword evidence="2" id="KW-0472">Membrane</keyword>
<feature type="transmembrane region" description="Helical" evidence="2">
    <location>
        <begin position="250"/>
        <end position="272"/>
    </location>
</feature>
<name>A0A8J5CWI4_CHIOP</name>
<dbReference type="Proteomes" id="UP000770661">
    <property type="component" value="Unassembled WGS sequence"/>
</dbReference>
<evidence type="ECO:0000313" key="4">
    <source>
        <dbReference type="Proteomes" id="UP000770661"/>
    </source>
</evidence>
<dbReference type="PANTHER" id="PTHR11360:SF286">
    <property type="entry name" value="GH22266P"/>
    <property type="match status" value="1"/>
</dbReference>
<reference evidence="3" key="1">
    <citation type="submission" date="2020-07" db="EMBL/GenBank/DDBJ databases">
        <title>The High-quality genome of the commercially important snow crab, Chionoecetes opilio.</title>
        <authorList>
            <person name="Jeong J.-H."/>
            <person name="Ryu S."/>
        </authorList>
    </citation>
    <scope>NUCLEOTIDE SEQUENCE</scope>
    <source>
        <strain evidence="3">MADBK_172401_WGS</strain>
        <tissue evidence="3">Digestive gland</tissue>
    </source>
</reference>
<dbReference type="Pfam" id="PF07690">
    <property type="entry name" value="MFS_1"/>
    <property type="match status" value="1"/>
</dbReference>
<comment type="caution">
    <text evidence="3">The sequence shown here is derived from an EMBL/GenBank/DDBJ whole genome shotgun (WGS) entry which is preliminary data.</text>
</comment>
<dbReference type="Gene3D" id="1.20.1250.20">
    <property type="entry name" value="MFS general substrate transporter like domains"/>
    <property type="match status" value="1"/>
</dbReference>
<dbReference type="InterPro" id="IPR011701">
    <property type="entry name" value="MFS"/>
</dbReference>
<evidence type="ECO:0000256" key="1">
    <source>
        <dbReference type="SAM" id="MobiDB-lite"/>
    </source>
</evidence>
<dbReference type="InterPro" id="IPR050327">
    <property type="entry name" value="Proton-linked_MCT"/>
</dbReference>
<dbReference type="PANTHER" id="PTHR11360">
    <property type="entry name" value="MONOCARBOXYLATE TRANSPORTER"/>
    <property type="match status" value="1"/>
</dbReference>
<dbReference type="SUPFAM" id="SSF103473">
    <property type="entry name" value="MFS general substrate transporter"/>
    <property type="match status" value="1"/>
</dbReference>
<gene>
    <name evidence="3" type="primary">slc16a12_1</name>
    <name evidence="3" type="ORF">GWK47_042783</name>
</gene>
<dbReference type="OrthoDB" id="2213137at2759"/>
<organism evidence="3 4">
    <name type="scientific">Chionoecetes opilio</name>
    <name type="common">Atlantic snow crab</name>
    <name type="synonym">Cancer opilio</name>
    <dbReference type="NCBI Taxonomy" id="41210"/>
    <lineage>
        <taxon>Eukaryota</taxon>
        <taxon>Metazoa</taxon>
        <taxon>Ecdysozoa</taxon>
        <taxon>Arthropoda</taxon>
        <taxon>Crustacea</taxon>
        <taxon>Multicrustacea</taxon>
        <taxon>Malacostraca</taxon>
        <taxon>Eumalacostraca</taxon>
        <taxon>Eucarida</taxon>
        <taxon>Decapoda</taxon>
        <taxon>Pleocyemata</taxon>
        <taxon>Brachyura</taxon>
        <taxon>Eubrachyura</taxon>
        <taxon>Majoidea</taxon>
        <taxon>Majidae</taxon>
        <taxon>Chionoecetes</taxon>
    </lineage>
</organism>
<protein>
    <submittedName>
        <fullName evidence="3">Monocarboxylate transporter 12</fullName>
    </submittedName>
</protein>
<dbReference type="EMBL" id="JACEEZ010008321">
    <property type="protein sequence ID" value="KAG0723406.1"/>
    <property type="molecule type" value="Genomic_DNA"/>
</dbReference>
<feature type="transmembrane region" description="Helical" evidence="2">
    <location>
        <begin position="312"/>
        <end position="332"/>
    </location>
</feature>
<dbReference type="InterPro" id="IPR036259">
    <property type="entry name" value="MFS_trans_sf"/>
</dbReference>
<feature type="transmembrane region" description="Helical" evidence="2">
    <location>
        <begin position="344"/>
        <end position="362"/>
    </location>
</feature>
<evidence type="ECO:0000313" key="3">
    <source>
        <dbReference type="EMBL" id="KAG0723406.1"/>
    </source>
</evidence>
<keyword evidence="4" id="KW-1185">Reference proteome</keyword>
<feature type="region of interest" description="Disordered" evidence="1">
    <location>
        <begin position="80"/>
        <end position="140"/>
    </location>
</feature>
<dbReference type="GO" id="GO:0008028">
    <property type="term" value="F:monocarboxylic acid transmembrane transporter activity"/>
    <property type="evidence" value="ECO:0007669"/>
    <property type="project" value="TreeGrafter"/>
</dbReference>
<evidence type="ECO:0000256" key="2">
    <source>
        <dbReference type="SAM" id="Phobius"/>
    </source>
</evidence>
<proteinExistence type="predicted"/>